<feature type="signal peptide" evidence="2">
    <location>
        <begin position="1"/>
        <end position="22"/>
    </location>
</feature>
<sequence length="80" mass="8644">MKKSALLLATVIMSASILPAHAKGDRPAPPSFEELDINGDGELSKDELKGPLLDGFDKFDTDGNGTLSKSELPERPKHKR</sequence>
<evidence type="ECO:0000313" key="5">
    <source>
        <dbReference type="Proteomes" id="UP001449225"/>
    </source>
</evidence>
<feature type="compositionally biased region" description="Basic and acidic residues" evidence="1">
    <location>
        <begin position="42"/>
        <end position="61"/>
    </location>
</feature>
<comment type="caution">
    <text evidence="4">The sequence shown here is derived from an EMBL/GenBank/DDBJ whole genome shotgun (WGS) entry which is preliminary data.</text>
</comment>
<keyword evidence="5" id="KW-1185">Reference proteome</keyword>
<dbReference type="EMBL" id="JBBMRA010000004">
    <property type="protein sequence ID" value="MEM5536084.1"/>
    <property type="molecule type" value="Genomic_DNA"/>
</dbReference>
<dbReference type="InterPro" id="IPR011992">
    <property type="entry name" value="EF-hand-dom_pair"/>
</dbReference>
<gene>
    <name evidence="4" type="ORF">WNY58_06735</name>
</gene>
<feature type="region of interest" description="Disordered" evidence="1">
    <location>
        <begin position="21"/>
        <end position="80"/>
    </location>
</feature>
<reference evidence="4 5" key="1">
    <citation type="submission" date="2024-03" db="EMBL/GenBank/DDBJ databases">
        <title>Community enrichment and isolation of bacterial strains for fucoidan degradation.</title>
        <authorList>
            <person name="Sichert A."/>
        </authorList>
    </citation>
    <scope>NUCLEOTIDE SEQUENCE [LARGE SCALE GENOMIC DNA]</scope>
    <source>
        <strain evidence="4 5">AS76</strain>
    </source>
</reference>
<evidence type="ECO:0000259" key="3">
    <source>
        <dbReference type="PROSITE" id="PS50222"/>
    </source>
</evidence>
<name>A0ABU9TQT8_9GAMM</name>
<feature type="compositionally biased region" description="Basic and acidic residues" evidence="1">
    <location>
        <begin position="71"/>
        <end position="80"/>
    </location>
</feature>
<evidence type="ECO:0000256" key="2">
    <source>
        <dbReference type="SAM" id="SignalP"/>
    </source>
</evidence>
<dbReference type="SUPFAM" id="SSF47473">
    <property type="entry name" value="EF-hand"/>
    <property type="match status" value="1"/>
</dbReference>
<protein>
    <recommendedName>
        <fullName evidence="3">EF-hand domain-containing protein</fullName>
    </recommendedName>
</protein>
<proteinExistence type="predicted"/>
<dbReference type="Pfam" id="PF13202">
    <property type="entry name" value="EF-hand_5"/>
    <property type="match status" value="2"/>
</dbReference>
<dbReference type="Gene3D" id="1.10.238.10">
    <property type="entry name" value="EF-hand"/>
    <property type="match status" value="1"/>
</dbReference>
<dbReference type="PROSITE" id="PS00018">
    <property type="entry name" value="EF_HAND_1"/>
    <property type="match status" value="2"/>
</dbReference>
<accession>A0ABU9TQT8</accession>
<feature type="chain" id="PRO_5046867745" description="EF-hand domain-containing protein" evidence="2">
    <location>
        <begin position="23"/>
        <end position="80"/>
    </location>
</feature>
<dbReference type="PROSITE" id="PS50222">
    <property type="entry name" value="EF_HAND_2"/>
    <property type="match status" value="1"/>
</dbReference>
<dbReference type="Proteomes" id="UP001449225">
    <property type="component" value="Unassembled WGS sequence"/>
</dbReference>
<evidence type="ECO:0000313" key="4">
    <source>
        <dbReference type="EMBL" id="MEM5536084.1"/>
    </source>
</evidence>
<dbReference type="InterPro" id="IPR018247">
    <property type="entry name" value="EF_Hand_1_Ca_BS"/>
</dbReference>
<dbReference type="RefSeq" id="WP_342854098.1">
    <property type="nucleotide sequence ID" value="NZ_JBBMRA010000004.1"/>
</dbReference>
<keyword evidence="2" id="KW-0732">Signal</keyword>
<dbReference type="InterPro" id="IPR002048">
    <property type="entry name" value="EF_hand_dom"/>
</dbReference>
<feature type="domain" description="EF-hand" evidence="3">
    <location>
        <begin position="32"/>
        <end position="58"/>
    </location>
</feature>
<evidence type="ECO:0000256" key="1">
    <source>
        <dbReference type="SAM" id="MobiDB-lite"/>
    </source>
</evidence>
<organism evidence="4 5">
    <name type="scientific">Neptuniibacter pectenicola</name>
    <dbReference type="NCBI Taxonomy" id="1806669"/>
    <lineage>
        <taxon>Bacteria</taxon>
        <taxon>Pseudomonadati</taxon>
        <taxon>Pseudomonadota</taxon>
        <taxon>Gammaproteobacteria</taxon>
        <taxon>Oceanospirillales</taxon>
        <taxon>Oceanospirillaceae</taxon>
        <taxon>Neptuniibacter</taxon>
    </lineage>
</organism>